<feature type="domain" description="PLD phosphodiesterase" evidence="14">
    <location>
        <begin position="400"/>
        <end position="427"/>
    </location>
</feature>
<evidence type="ECO:0000256" key="10">
    <source>
        <dbReference type="ARBA" id="ARBA00023209"/>
    </source>
</evidence>
<reference evidence="15" key="1">
    <citation type="journal article" date="2021" name="PeerJ">
        <title>Extensive microbial diversity within the chicken gut microbiome revealed by metagenomics and culture.</title>
        <authorList>
            <person name="Gilroy R."/>
            <person name="Ravi A."/>
            <person name="Getino M."/>
            <person name="Pursley I."/>
            <person name="Horton D.L."/>
            <person name="Alikhan N.F."/>
            <person name="Baker D."/>
            <person name="Gharbi K."/>
            <person name="Hall N."/>
            <person name="Watson M."/>
            <person name="Adriaenssens E.M."/>
            <person name="Foster-Nyarko E."/>
            <person name="Jarju S."/>
            <person name="Secka A."/>
            <person name="Antonio M."/>
            <person name="Oren A."/>
            <person name="Chaudhuri R.R."/>
            <person name="La Ragione R."/>
            <person name="Hildebrand F."/>
            <person name="Pallen M.J."/>
        </authorList>
    </citation>
    <scope>NUCLEOTIDE SEQUENCE</scope>
    <source>
        <strain evidence="15">CHK169-4300</strain>
    </source>
</reference>
<comment type="function">
    <text evidence="12">Catalyzes the reversible phosphatidyl group transfer from one phosphatidylglycerol molecule to another to form cardiolipin (CL) (diphosphatidylglycerol) and glycerol.</text>
</comment>
<evidence type="ECO:0000256" key="8">
    <source>
        <dbReference type="ARBA" id="ARBA00023098"/>
    </source>
</evidence>
<dbReference type="InterPro" id="IPR030874">
    <property type="entry name" value="Cardiolipin_synth_Firmi"/>
</dbReference>
<dbReference type="CDD" id="cd09110">
    <property type="entry name" value="PLDc_CLS_1"/>
    <property type="match status" value="1"/>
</dbReference>
<comment type="similarity">
    <text evidence="12">Belongs to the phospholipase D family. Cardiolipin synthase subfamily.</text>
</comment>
<dbReference type="Pfam" id="PF13091">
    <property type="entry name" value="PLDc_2"/>
    <property type="match status" value="2"/>
</dbReference>
<evidence type="ECO:0000313" key="16">
    <source>
        <dbReference type="Proteomes" id="UP000824106"/>
    </source>
</evidence>
<keyword evidence="7 12" id="KW-1133">Transmembrane helix</keyword>
<keyword evidence="8 12" id="KW-0443">Lipid metabolism</keyword>
<keyword evidence="2 12" id="KW-1003">Cell membrane</keyword>
<comment type="catalytic activity">
    <reaction evidence="12">
        <text>2 a 1,2-diacyl-sn-glycero-3-phospho-(1'-sn-glycerol) = a cardiolipin + glycerol</text>
        <dbReference type="Rhea" id="RHEA:31451"/>
        <dbReference type="ChEBI" id="CHEBI:17754"/>
        <dbReference type="ChEBI" id="CHEBI:62237"/>
        <dbReference type="ChEBI" id="CHEBI:64716"/>
    </reaction>
</comment>
<dbReference type="PANTHER" id="PTHR21248">
    <property type="entry name" value="CARDIOLIPIN SYNTHASE"/>
    <property type="match status" value="1"/>
</dbReference>
<evidence type="ECO:0000256" key="12">
    <source>
        <dbReference type="HAMAP-Rule" id="MF_01916"/>
    </source>
</evidence>
<evidence type="ECO:0000256" key="6">
    <source>
        <dbReference type="ARBA" id="ARBA00022737"/>
    </source>
</evidence>
<dbReference type="FunFam" id="3.30.870.10:FF:000014">
    <property type="entry name" value="Cardiolipin synthase"/>
    <property type="match status" value="1"/>
</dbReference>
<dbReference type="Proteomes" id="UP000824106">
    <property type="component" value="Unassembled WGS sequence"/>
</dbReference>
<accession>A0A9D2G1B2</accession>
<keyword evidence="6" id="KW-0677">Repeat</keyword>
<evidence type="ECO:0000256" key="7">
    <source>
        <dbReference type="ARBA" id="ARBA00022989"/>
    </source>
</evidence>
<organism evidence="15 16">
    <name type="scientific">Candidatus Atopostipes pullistercoris</name>
    <dbReference type="NCBI Taxonomy" id="2838467"/>
    <lineage>
        <taxon>Bacteria</taxon>
        <taxon>Bacillati</taxon>
        <taxon>Bacillota</taxon>
        <taxon>Bacilli</taxon>
        <taxon>Lactobacillales</taxon>
        <taxon>Carnobacteriaceae</taxon>
        <taxon>Atopostipes</taxon>
    </lineage>
</organism>
<dbReference type="NCBIfam" id="TIGR04265">
    <property type="entry name" value="bac_cardiolipin"/>
    <property type="match status" value="1"/>
</dbReference>
<dbReference type="Pfam" id="PF13396">
    <property type="entry name" value="PLDc_N"/>
    <property type="match status" value="1"/>
</dbReference>
<keyword evidence="5 12" id="KW-0812">Transmembrane</keyword>
<dbReference type="SMART" id="SM00155">
    <property type="entry name" value="PLDc"/>
    <property type="match status" value="2"/>
</dbReference>
<dbReference type="InterPro" id="IPR027379">
    <property type="entry name" value="CLS_N"/>
</dbReference>
<keyword evidence="4 12" id="KW-0808">Transferase</keyword>
<comment type="subcellular location">
    <subcellularLocation>
        <location evidence="1 12">Cell membrane</location>
        <topology evidence="1 12">Multi-pass membrane protein</topology>
    </subcellularLocation>
</comment>
<dbReference type="GO" id="GO:0005886">
    <property type="term" value="C:plasma membrane"/>
    <property type="evidence" value="ECO:0007669"/>
    <property type="project" value="UniProtKB-SubCell"/>
</dbReference>
<dbReference type="InterPro" id="IPR025202">
    <property type="entry name" value="PLD-like_dom"/>
</dbReference>
<evidence type="ECO:0000256" key="2">
    <source>
        <dbReference type="ARBA" id="ARBA00022475"/>
    </source>
</evidence>
<dbReference type="Gene3D" id="3.30.870.10">
    <property type="entry name" value="Endonuclease Chain A"/>
    <property type="match status" value="2"/>
</dbReference>
<sequence>MSYFYMFLSAVIAINTLISVITVFSDRNRDIAAIWAWLLVLNIFPVVGLIIYLFLGRKISKEDIYNLREQSKVGLPKYLEIQNNIKIDQLEYIDKKDFKDSKNKKYEMAKMLMRIEQPPVSLDNEVEYFVDGHDKFDQLIKDIKNAKHHVHMSYYIFKSDKIGKRVVAALEEVAKKGVEVRVQYDPVGGRTLKKSLFQQLESYGGQTDTSFGSKFHLLNIRLNYRNHRKIVVIDGKIGYVGGFNVGDDYLGEYEHMGYWRDTHLRIEGNAVHQLQERFIIDWNASRKAELIAYEPYYFPVIESNGDAEIQIVSSGPDSEMQQIKTGFLKMISLAKESIYIQTPYFIPDDALKETIELAVLSGVTVRLMIPNKPDHPFIYQATLSYAEELMNMGGEVYIYDKGFMHAKTIVIDDEITSVGTANFDIRSFKLNFEVNAFLYSKKTALEQTKYFEEDMKDSYLLTEEIVQAYSLWDRFKQQLSRLLSPIL</sequence>
<dbReference type="PANTHER" id="PTHR21248:SF22">
    <property type="entry name" value="PHOSPHOLIPASE D"/>
    <property type="match status" value="1"/>
</dbReference>
<keyword evidence="10 12" id="KW-0594">Phospholipid biosynthesis</keyword>
<feature type="transmembrane region" description="Helical" evidence="12">
    <location>
        <begin position="6"/>
        <end position="24"/>
    </location>
</feature>
<evidence type="ECO:0000256" key="13">
    <source>
        <dbReference type="NCBIfam" id="TIGR04265"/>
    </source>
</evidence>
<evidence type="ECO:0000256" key="11">
    <source>
        <dbReference type="ARBA" id="ARBA00023264"/>
    </source>
</evidence>
<feature type="active site" evidence="12">
    <location>
        <position position="227"/>
    </location>
</feature>
<dbReference type="GO" id="GO:0032049">
    <property type="term" value="P:cardiolipin biosynthetic process"/>
    <property type="evidence" value="ECO:0007669"/>
    <property type="project" value="UniProtKB-UniRule"/>
</dbReference>
<feature type="domain" description="PLD phosphodiesterase" evidence="14">
    <location>
        <begin position="222"/>
        <end position="249"/>
    </location>
</feature>
<feature type="active site" evidence="12">
    <location>
        <position position="405"/>
    </location>
</feature>
<gene>
    <name evidence="15" type="primary">cls</name>
    <name evidence="15" type="ORF">H9808_02190</name>
</gene>
<feature type="active site" evidence="12">
    <location>
        <position position="407"/>
    </location>
</feature>
<dbReference type="PROSITE" id="PS50035">
    <property type="entry name" value="PLD"/>
    <property type="match status" value="2"/>
</dbReference>
<feature type="active site" evidence="12">
    <location>
        <position position="229"/>
    </location>
</feature>
<dbReference type="SUPFAM" id="SSF56024">
    <property type="entry name" value="Phospholipase D/nuclease"/>
    <property type="match status" value="2"/>
</dbReference>
<evidence type="ECO:0000256" key="5">
    <source>
        <dbReference type="ARBA" id="ARBA00022692"/>
    </source>
</evidence>
<protein>
    <recommendedName>
        <fullName evidence="12 13">Cardiolipin synthase</fullName>
        <shortName evidence="12">CL synthase</shortName>
        <ecNumber evidence="12 13">2.7.8.-</ecNumber>
    </recommendedName>
</protein>
<dbReference type="CDD" id="cd09112">
    <property type="entry name" value="PLDc_CLS_2"/>
    <property type="match status" value="1"/>
</dbReference>
<keyword evidence="11 12" id="KW-1208">Phospholipid metabolism</keyword>
<feature type="active site" evidence="12">
    <location>
        <position position="234"/>
    </location>
</feature>
<dbReference type="AlphaFoldDB" id="A0A9D2G1B2"/>
<dbReference type="HAMAP" id="MF_01916">
    <property type="entry name" value="Cardiolipin_synth_Cls"/>
    <property type="match status" value="1"/>
</dbReference>
<evidence type="ECO:0000256" key="9">
    <source>
        <dbReference type="ARBA" id="ARBA00023136"/>
    </source>
</evidence>
<evidence type="ECO:0000256" key="3">
    <source>
        <dbReference type="ARBA" id="ARBA00022516"/>
    </source>
</evidence>
<evidence type="ECO:0000256" key="4">
    <source>
        <dbReference type="ARBA" id="ARBA00022679"/>
    </source>
</evidence>
<dbReference type="GO" id="GO:0008808">
    <property type="term" value="F:cardiolipin synthase activity"/>
    <property type="evidence" value="ECO:0007669"/>
    <property type="project" value="UniProtKB-UniRule"/>
</dbReference>
<feature type="active site" evidence="12">
    <location>
        <position position="412"/>
    </location>
</feature>
<evidence type="ECO:0000256" key="1">
    <source>
        <dbReference type="ARBA" id="ARBA00004651"/>
    </source>
</evidence>
<dbReference type="EC" id="2.7.8.-" evidence="12 13"/>
<keyword evidence="9 12" id="KW-0472">Membrane</keyword>
<evidence type="ECO:0000313" key="15">
    <source>
        <dbReference type="EMBL" id="HIZ70560.1"/>
    </source>
</evidence>
<comment type="caution">
    <text evidence="15">The sequence shown here is derived from an EMBL/GenBank/DDBJ whole genome shotgun (WGS) entry which is preliminary data.</text>
</comment>
<name>A0A9D2G1B2_9LACT</name>
<keyword evidence="3 12" id="KW-0444">Lipid biosynthesis</keyword>
<feature type="transmembrane region" description="Helical" evidence="12">
    <location>
        <begin position="31"/>
        <end position="55"/>
    </location>
</feature>
<dbReference type="InterPro" id="IPR001736">
    <property type="entry name" value="PLipase_D/transphosphatidylase"/>
</dbReference>
<evidence type="ECO:0000259" key="14">
    <source>
        <dbReference type="PROSITE" id="PS50035"/>
    </source>
</evidence>
<dbReference type="InterPro" id="IPR022924">
    <property type="entry name" value="Cardiolipin_synthase"/>
</dbReference>
<dbReference type="EMBL" id="DXAZ01000033">
    <property type="protein sequence ID" value="HIZ70560.1"/>
    <property type="molecule type" value="Genomic_DNA"/>
</dbReference>
<reference evidence="15" key="2">
    <citation type="submission" date="2021-04" db="EMBL/GenBank/DDBJ databases">
        <authorList>
            <person name="Gilroy R."/>
        </authorList>
    </citation>
    <scope>NUCLEOTIDE SEQUENCE</scope>
    <source>
        <strain evidence="15">CHK169-4300</strain>
    </source>
</reference>
<proteinExistence type="inferred from homology"/>